<evidence type="ECO:0000256" key="2">
    <source>
        <dbReference type="ARBA" id="ARBA00022448"/>
    </source>
</evidence>
<evidence type="ECO:0000256" key="9">
    <source>
        <dbReference type="ARBA" id="ARBA00023136"/>
    </source>
</evidence>
<feature type="domain" description="ABC transporter" evidence="10">
    <location>
        <begin position="2"/>
        <end position="236"/>
    </location>
</feature>
<keyword evidence="2" id="KW-0813">Transport</keyword>
<sequence length="253" mass="27791">MIEIEGVSFAHRGTPVLRDVTVSLPKGGLTALIGPNGAGKSTLLSLVARLQPLQSGRIAVDGMPVDRTPGRLLARSLTIMRQDTGPVGRLTVRELVGFGRFPHSRGRQTAEDHRHIDASLERFDLGDLAARGLDTLSGGQRQRAFVAMAFCQGTDYLLLDEPLNNLDPMYGRQMMRHLRDVVDGGQRTVVIVLHDINYAAAYADRILAMKDGRILADGTPAEVLTPDRLEALFGYRMEVREFEGRVHVLHHGP</sequence>
<dbReference type="InterPro" id="IPR051535">
    <property type="entry name" value="Siderophore_ABC-ATPase"/>
</dbReference>
<dbReference type="CDD" id="cd03214">
    <property type="entry name" value="ABC_Iron-Siderophores_B12_Hemin"/>
    <property type="match status" value="1"/>
</dbReference>
<dbReference type="InterPro" id="IPR003439">
    <property type="entry name" value="ABC_transporter-like_ATP-bd"/>
</dbReference>
<dbReference type="Gene3D" id="3.40.50.300">
    <property type="entry name" value="P-loop containing nucleotide triphosphate hydrolases"/>
    <property type="match status" value="1"/>
</dbReference>
<evidence type="ECO:0000256" key="5">
    <source>
        <dbReference type="ARBA" id="ARBA00022741"/>
    </source>
</evidence>
<dbReference type="InterPro" id="IPR003593">
    <property type="entry name" value="AAA+_ATPase"/>
</dbReference>
<comment type="subcellular location">
    <subcellularLocation>
        <location evidence="1">Cell membrane</location>
        <topology evidence="1">Peripheral membrane protein</topology>
    </subcellularLocation>
</comment>
<keyword evidence="5" id="KW-0547">Nucleotide-binding</keyword>
<dbReference type="PROSITE" id="PS00211">
    <property type="entry name" value="ABC_TRANSPORTER_1"/>
    <property type="match status" value="1"/>
</dbReference>
<proteinExistence type="predicted"/>
<dbReference type="PROSITE" id="PS50893">
    <property type="entry name" value="ABC_TRANSPORTER_2"/>
    <property type="match status" value="1"/>
</dbReference>
<dbReference type="EMBL" id="JABFDB010000039">
    <property type="protein sequence ID" value="NYZ24333.1"/>
    <property type="molecule type" value="Genomic_DNA"/>
</dbReference>
<dbReference type="InterPro" id="IPR027417">
    <property type="entry name" value="P-loop_NTPase"/>
</dbReference>
<keyword evidence="7" id="KW-0408">Iron</keyword>
<reference evidence="11 12" key="1">
    <citation type="submission" date="2020-05" db="EMBL/GenBank/DDBJ databases">
        <title>Azospirillum oleiclasticum sp. nov, a nitrogen-fixing and heavy crude oil-emulsifying bacterium isolated from the crude oil of Yumen Oilfield.</title>
        <authorList>
            <person name="Wu D."/>
            <person name="Cai M."/>
            <person name="Zhang X."/>
        </authorList>
    </citation>
    <scope>NUCLEOTIDE SEQUENCE [LARGE SCALE GENOMIC DNA]</scope>
    <source>
        <strain evidence="11 12">ROY-1-1-2</strain>
    </source>
</reference>
<evidence type="ECO:0000313" key="11">
    <source>
        <dbReference type="EMBL" id="NYZ24333.1"/>
    </source>
</evidence>
<dbReference type="Proteomes" id="UP000584642">
    <property type="component" value="Unassembled WGS sequence"/>
</dbReference>
<evidence type="ECO:0000256" key="3">
    <source>
        <dbReference type="ARBA" id="ARBA00022475"/>
    </source>
</evidence>
<comment type="caution">
    <text evidence="11">The sequence shown here is derived from an EMBL/GenBank/DDBJ whole genome shotgun (WGS) entry which is preliminary data.</text>
</comment>
<keyword evidence="12" id="KW-1185">Reference proteome</keyword>
<gene>
    <name evidence="11" type="ORF">HND93_31895</name>
</gene>
<name>A0ABX2TM80_9PROT</name>
<accession>A0ABX2TM80</accession>
<dbReference type="PANTHER" id="PTHR42771:SF3">
    <property type="entry name" value="PETROBACTIN IMPORT ATP-BINDING PROTEIN YCLP"/>
    <property type="match status" value="1"/>
</dbReference>
<dbReference type="InterPro" id="IPR017871">
    <property type="entry name" value="ABC_transporter-like_CS"/>
</dbReference>
<keyword evidence="3" id="KW-1003">Cell membrane</keyword>
<organism evidence="11 12">
    <name type="scientific">Azospirillum oleiclasticum</name>
    <dbReference type="NCBI Taxonomy" id="2735135"/>
    <lineage>
        <taxon>Bacteria</taxon>
        <taxon>Pseudomonadati</taxon>
        <taxon>Pseudomonadota</taxon>
        <taxon>Alphaproteobacteria</taxon>
        <taxon>Rhodospirillales</taxon>
        <taxon>Azospirillaceae</taxon>
        <taxon>Azospirillum</taxon>
    </lineage>
</organism>
<dbReference type="Pfam" id="PF00005">
    <property type="entry name" value="ABC_tran"/>
    <property type="match status" value="1"/>
</dbReference>
<evidence type="ECO:0000256" key="7">
    <source>
        <dbReference type="ARBA" id="ARBA00023004"/>
    </source>
</evidence>
<dbReference type="RefSeq" id="WP_180286108.1">
    <property type="nucleotide sequence ID" value="NZ_JABFDB010000039.1"/>
</dbReference>
<evidence type="ECO:0000313" key="12">
    <source>
        <dbReference type="Proteomes" id="UP000584642"/>
    </source>
</evidence>
<keyword evidence="9" id="KW-0472">Membrane</keyword>
<evidence type="ECO:0000256" key="8">
    <source>
        <dbReference type="ARBA" id="ARBA00023065"/>
    </source>
</evidence>
<dbReference type="GO" id="GO:0005524">
    <property type="term" value="F:ATP binding"/>
    <property type="evidence" value="ECO:0007669"/>
    <property type="project" value="UniProtKB-KW"/>
</dbReference>
<evidence type="ECO:0000256" key="6">
    <source>
        <dbReference type="ARBA" id="ARBA00022840"/>
    </source>
</evidence>
<evidence type="ECO:0000256" key="4">
    <source>
        <dbReference type="ARBA" id="ARBA00022496"/>
    </source>
</evidence>
<evidence type="ECO:0000256" key="1">
    <source>
        <dbReference type="ARBA" id="ARBA00004202"/>
    </source>
</evidence>
<protein>
    <submittedName>
        <fullName evidence="11">ATP-binding cassette domain-containing protein</fullName>
    </submittedName>
</protein>
<keyword evidence="8" id="KW-0406">Ion transport</keyword>
<evidence type="ECO:0000259" key="10">
    <source>
        <dbReference type="PROSITE" id="PS50893"/>
    </source>
</evidence>
<dbReference type="SMART" id="SM00382">
    <property type="entry name" value="AAA"/>
    <property type="match status" value="1"/>
</dbReference>
<dbReference type="PANTHER" id="PTHR42771">
    <property type="entry name" value="IRON(3+)-HYDROXAMATE IMPORT ATP-BINDING PROTEIN FHUC"/>
    <property type="match status" value="1"/>
</dbReference>
<keyword evidence="6 11" id="KW-0067">ATP-binding</keyword>
<keyword evidence="4" id="KW-0410">Iron transport</keyword>
<dbReference type="SUPFAM" id="SSF52540">
    <property type="entry name" value="P-loop containing nucleoside triphosphate hydrolases"/>
    <property type="match status" value="1"/>
</dbReference>